<evidence type="ECO:0000256" key="1">
    <source>
        <dbReference type="SAM" id="MobiDB-lite"/>
    </source>
</evidence>
<proteinExistence type="predicted"/>
<keyword evidence="2" id="KW-0812">Transmembrane</keyword>
<feature type="region of interest" description="Disordered" evidence="1">
    <location>
        <begin position="168"/>
        <end position="258"/>
    </location>
</feature>
<sequence length="258" mass="27612">MIAMHSVGSPHLLIRRVAAGCPGERAVLLLIAAAGVTLLGRDEVVGFAVVVALLFVFGVLWLFVDLLVLFLLLGLLLRRLLLYLFCRFLRGLLLGWQVVVGWLLSMDGGSGALGGIPCGAGLFARRHLGCGVVDVDAVGLRRSGHVGAGVAATAAGHTGWLELASPTRTKVGARSRAGTGAGAGARRPRIGPRLRHTERAISRQDTIRRREQLRDEANDNQNRNGPSIATCVQPHSESGDHQPHSSPISRLRAPFWDR</sequence>
<name>A0ABX3UYJ0_9MYCO</name>
<dbReference type="Proteomes" id="UP000193811">
    <property type="component" value="Unassembled WGS sequence"/>
</dbReference>
<keyword evidence="2" id="KW-0472">Membrane</keyword>
<reference evidence="3 4" key="1">
    <citation type="submission" date="2016-01" db="EMBL/GenBank/DDBJ databases">
        <title>The new phylogeny of the genus Mycobacterium.</title>
        <authorList>
            <person name="Tarcisio F."/>
            <person name="Conor M."/>
            <person name="Antonella G."/>
            <person name="Elisabetta G."/>
            <person name="Giulia F.S."/>
            <person name="Sara T."/>
            <person name="Anna F."/>
            <person name="Clotilde B."/>
            <person name="Roberto B."/>
            <person name="Veronica D.S."/>
            <person name="Fabio R."/>
            <person name="Monica P."/>
            <person name="Olivier J."/>
            <person name="Enrico T."/>
            <person name="Nicola S."/>
        </authorList>
    </citation>
    <scope>NUCLEOTIDE SEQUENCE [LARGE SCALE GENOMIC DNA]</scope>
    <source>
        <strain evidence="3 4">CCUG 50187</strain>
    </source>
</reference>
<evidence type="ECO:0000313" key="4">
    <source>
        <dbReference type="Proteomes" id="UP000193811"/>
    </source>
</evidence>
<gene>
    <name evidence="3" type="ORF">AWB98_28485</name>
</gene>
<keyword evidence="2" id="KW-1133">Transmembrane helix</keyword>
<protein>
    <submittedName>
        <fullName evidence="3">Uncharacterized protein</fullName>
    </submittedName>
</protein>
<comment type="caution">
    <text evidence="3">The sequence shown here is derived from an EMBL/GenBank/DDBJ whole genome shotgun (WGS) entry which is preliminary data.</text>
</comment>
<feature type="compositionally biased region" description="Basic and acidic residues" evidence="1">
    <location>
        <begin position="195"/>
        <end position="217"/>
    </location>
</feature>
<evidence type="ECO:0000313" key="3">
    <source>
        <dbReference type="EMBL" id="ORV20424.1"/>
    </source>
</evidence>
<feature type="transmembrane region" description="Helical" evidence="2">
    <location>
        <begin position="21"/>
        <end position="39"/>
    </location>
</feature>
<evidence type="ECO:0000256" key="2">
    <source>
        <dbReference type="SAM" id="Phobius"/>
    </source>
</evidence>
<organism evidence="3 4">
    <name type="scientific">Mycolicibacterium conceptionense</name>
    <dbReference type="NCBI Taxonomy" id="451644"/>
    <lineage>
        <taxon>Bacteria</taxon>
        <taxon>Bacillati</taxon>
        <taxon>Actinomycetota</taxon>
        <taxon>Actinomycetes</taxon>
        <taxon>Mycobacteriales</taxon>
        <taxon>Mycobacteriaceae</taxon>
        <taxon>Mycolicibacterium</taxon>
    </lineage>
</organism>
<dbReference type="EMBL" id="LQOP01000035">
    <property type="protein sequence ID" value="ORV20424.1"/>
    <property type="molecule type" value="Genomic_DNA"/>
</dbReference>
<feature type="transmembrane region" description="Helical" evidence="2">
    <location>
        <begin position="80"/>
        <end position="104"/>
    </location>
</feature>
<feature type="transmembrane region" description="Helical" evidence="2">
    <location>
        <begin position="45"/>
        <end position="73"/>
    </location>
</feature>
<accession>A0ABX3UYJ0</accession>
<keyword evidence="4" id="KW-1185">Reference proteome</keyword>